<keyword evidence="2" id="KW-1185">Reference proteome</keyword>
<comment type="caution">
    <text evidence="1">The sequence shown here is derived from an EMBL/GenBank/DDBJ whole genome shotgun (WGS) entry which is preliminary data.</text>
</comment>
<gene>
    <name evidence="1" type="ORF">JCM19240_1969</name>
</gene>
<dbReference type="EMBL" id="BBMT01000003">
    <property type="protein sequence ID" value="GAL33273.1"/>
    <property type="molecule type" value="Genomic_DNA"/>
</dbReference>
<protein>
    <recommendedName>
        <fullName evidence="3">Cytochrome P460 domain-containing protein</fullName>
    </recommendedName>
</protein>
<reference evidence="1 2" key="2">
    <citation type="submission" date="2014-09" db="EMBL/GenBank/DDBJ databases">
        <authorList>
            <consortium name="NBRP consortium"/>
            <person name="Sawabe T."/>
            <person name="Meirelles P."/>
            <person name="Nakanishi M."/>
            <person name="Sayaka M."/>
            <person name="Hattori M."/>
            <person name="Ohkuma M."/>
        </authorList>
    </citation>
    <scope>NUCLEOTIDE SEQUENCE [LARGE SCALE GENOMIC DNA]</scope>
    <source>
        <strain evidence="1 2">JCM 19240</strain>
    </source>
</reference>
<sequence>MGDVWSRATVNESPNKEFCQGCHNPRKDNNYLYTDQYPSIVKEFLK</sequence>
<accession>A0A090T257</accession>
<dbReference type="InterPro" id="IPR038142">
    <property type="entry name" value="Cytochrome_P460_sp"/>
</dbReference>
<evidence type="ECO:0000313" key="1">
    <source>
        <dbReference type="EMBL" id="GAL33273.1"/>
    </source>
</evidence>
<dbReference type="Gene3D" id="3.50.70.20">
    <property type="entry name" value="Cytochrome P460"/>
    <property type="match status" value="1"/>
</dbReference>
<name>A0A090T257_9VIBR</name>
<evidence type="ECO:0008006" key="3">
    <source>
        <dbReference type="Google" id="ProtNLM"/>
    </source>
</evidence>
<organism evidence="1 2">
    <name type="scientific">Vibrio maritimus</name>
    <dbReference type="NCBI Taxonomy" id="990268"/>
    <lineage>
        <taxon>Bacteria</taxon>
        <taxon>Pseudomonadati</taxon>
        <taxon>Pseudomonadota</taxon>
        <taxon>Gammaproteobacteria</taxon>
        <taxon>Vibrionales</taxon>
        <taxon>Vibrionaceae</taxon>
        <taxon>Vibrio</taxon>
    </lineage>
</organism>
<reference evidence="1 2" key="1">
    <citation type="submission" date="2014-09" db="EMBL/GenBank/DDBJ databases">
        <title>Vibrio maritimus JCM 19240. (C210) whole genome shotgun sequence.</title>
        <authorList>
            <person name="Sawabe T."/>
            <person name="Meirelles P."/>
            <person name="Nakanishi M."/>
            <person name="Sayaka M."/>
            <person name="Hattori M."/>
            <person name="Ohkuma M."/>
        </authorList>
    </citation>
    <scope>NUCLEOTIDE SEQUENCE [LARGE SCALE GENOMIC DNA]</scope>
    <source>
        <strain evidence="1 2">JCM 19240</strain>
    </source>
</reference>
<proteinExistence type="predicted"/>
<evidence type="ECO:0000313" key="2">
    <source>
        <dbReference type="Proteomes" id="UP000029224"/>
    </source>
</evidence>
<dbReference type="Proteomes" id="UP000029224">
    <property type="component" value="Unassembled WGS sequence"/>
</dbReference>
<dbReference type="AlphaFoldDB" id="A0A090T257"/>